<reference evidence="2" key="1">
    <citation type="submission" date="2024-04" db="EMBL/GenBank/DDBJ databases">
        <title>Salinicola lusitanus LLJ914,a marine bacterium isolated from the Okinawa Trough.</title>
        <authorList>
            <person name="Li J."/>
        </authorList>
    </citation>
    <scope>NUCLEOTIDE SEQUENCE [LARGE SCALE GENOMIC DNA]</scope>
</reference>
<keyword evidence="2" id="KW-1185">Reference proteome</keyword>
<sequence>MQDLNLATAQQCGRRTFQTSSLPLRPAQTYLKDHESPDGITARTVRRGASTAENTRAFRKDLGTTTASQQQPQAFKRAVKKIKCAAMVANLAKSWQGWANEHSGKQDSIPSGWMPSSVEEDCEKAKKHVVKLNVTPRVINADATNPEEAKYGLVLLPKPYNRNAASVAAATS</sequence>
<evidence type="ECO:0000313" key="1">
    <source>
        <dbReference type="EMBL" id="KAK7915686.1"/>
    </source>
</evidence>
<protein>
    <submittedName>
        <fullName evidence="1">Uncharacterized protein</fullName>
    </submittedName>
</protein>
<organism evidence="1 2">
    <name type="scientific">Mugilogobius chulae</name>
    <name type="common">yellowstripe goby</name>
    <dbReference type="NCBI Taxonomy" id="88201"/>
    <lineage>
        <taxon>Eukaryota</taxon>
        <taxon>Metazoa</taxon>
        <taxon>Chordata</taxon>
        <taxon>Craniata</taxon>
        <taxon>Vertebrata</taxon>
        <taxon>Euteleostomi</taxon>
        <taxon>Actinopterygii</taxon>
        <taxon>Neopterygii</taxon>
        <taxon>Teleostei</taxon>
        <taxon>Neoteleostei</taxon>
        <taxon>Acanthomorphata</taxon>
        <taxon>Gobiaria</taxon>
        <taxon>Gobiiformes</taxon>
        <taxon>Gobioidei</taxon>
        <taxon>Gobiidae</taxon>
        <taxon>Gobionellinae</taxon>
        <taxon>Mugilogobius</taxon>
    </lineage>
</organism>
<dbReference type="EMBL" id="JBBPFD010000008">
    <property type="protein sequence ID" value="KAK7915686.1"/>
    <property type="molecule type" value="Genomic_DNA"/>
</dbReference>
<proteinExistence type="predicted"/>
<comment type="caution">
    <text evidence="1">The sequence shown here is derived from an EMBL/GenBank/DDBJ whole genome shotgun (WGS) entry which is preliminary data.</text>
</comment>
<dbReference type="Proteomes" id="UP001460270">
    <property type="component" value="Unassembled WGS sequence"/>
</dbReference>
<name>A0AAW0P5X6_9GOBI</name>
<evidence type="ECO:0000313" key="2">
    <source>
        <dbReference type="Proteomes" id="UP001460270"/>
    </source>
</evidence>
<accession>A0AAW0P5X6</accession>
<gene>
    <name evidence="1" type="ORF">WMY93_011447</name>
</gene>
<dbReference type="AlphaFoldDB" id="A0AAW0P5X6"/>